<organism evidence="1 2">
    <name type="scientific">Leptospira stimsonii</name>
    <dbReference type="NCBI Taxonomy" id="2202203"/>
    <lineage>
        <taxon>Bacteria</taxon>
        <taxon>Pseudomonadati</taxon>
        <taxon>Spirochaetota</taxon>
        <taxon>Spirochaetia</taxon>
        <taxon>Leptospirales</taxon>
        <taxon>Leptospiraceae</taxon>
        <taxon>Leptospira</taxon>
    </lineage>
</organism>
<comment type="caution">
    <text evidence="1">The sequence shown here is derived from an EMBL/GenBank/DDBJ whole genome shotgun (WGS) entry which is preliminary data.</text>
</comment>
<gene>
    <name evidence="1" type="ORF">DLM75_19205</name>
</gene>
<evidence type="ECO:0000313" key="2">
    <source>
        <dbReference type="Proteomes" id="UP000265798"/>
    </source>
</evidence>
<dbReference type="EMBL" id="QHCT01000006">
    <property type="protein sequence ID" value="RHX87095.1"/>
    <property type="molecule type" value="Genomic_DNA"/>
</dbReference>
<sequence length="76" mass="8917">MIGNFKKDSGRINLKCELNSALCQDREISFFHGRRLEPPRATRSCQTFALQMNVPFHEFQNADSRFPKGRLRLNFE</sequence>
<proteinExistence type="predicted"/>
<dbReference type="AlphaFoldDB" id="A0A396YWY9"/>
<dbReference type="Proteomes" id="UP000265798">
    <property type="component" value="Unassembled WGS sequence"/>
</dbReference>
<protein>
    <submittedName>
        <fullName evidence="1">Uncharacterized protein</fullName>
    </submittedName>
</protein>
<evidence type="ECO:0000313" key="1">
    <source>
        <dbReference type="EMBL" id="RHX87095.1"/>
    </source>
</evidence>
<reference evidence="2" key="1">
    <citation type="submission" date="2018-05" db="EMBL/GenBank/DDBJ databases">
        <title>Leptospira yasudae sp. nov. and Leptospira stimsonii sp. nov., two pathogenic species of the genus Leptospira isolated from environmental sources.</title>
        <authorList>
            <person name="Casanovas-Massana A."/>
            <person name="Hamond C."/>
            <person name="Santos L.A."/>
            <person name="Hacker K.P."/>
            <person name="Balassiano I."/>
            <person name="Medeiros M.A."/>
            <person name="Reis M.G."/>
            <person name="Ko A.I."/>
            <person name="Wunder E.A."/>
        </authorList>
    </citation>
    <scope>NUCLEOTIDE SEQUENCE [LARGE SCALE GENOMIC DNA]</scope>
    <source>
        <strain evidence="2">Yale</strain>
    </source>
</reference>
<name>A0A396YWY9_9LEPT</name>
<accession>A0A396YWY9</accession>